<evidence type="ECO:0000313" key="3">
    <source>
        <dbReference type="Ensembl" id="ENSMAMP00000060464.1"/>
    </source>
</evidence>
<feature type="region of interest" description="Disordered" evidence="2">
    <location>
        <begin position="974"/>
        <end position="1010"/>
    </location>
</feature>
<evidence type="ECO:0000256" key="1">
    <source>
        <dbReference type="SAM" id="Coils"/>
    </source>
</evidence>
<dbReference type="PANTHER" id="PTHR28660:SF1">
    <property type="entry name" value="COILED-COIL DOMAIN-CONTAINING PROTEIN 73"/>
    <property type="match status" value="1"/>
</dbReference>
<feature type="compositionally biased region" description="Polar residues" evidence="2">
    <location>
        <begin position="447"/>
        <end position="469"/>
    </location>
</feature>
<feature type="region of interest" description="Disordered" evidence="2">
    <location>
        <begin position="430"/>
        <end position="513"/>
    </location>
</feature>
<evidence type="ECO:0000313" key="4">
    <source>
        <dbReference type="Proteomes" id="UP000261640"/>
    </source>
</evidence>
<feature type="coiled-coil region" evidence="1">
    <location>
        <begin position="11"/>
        <end position="75"/>
    </location>
</feature>
<dbReference type="PANTHER" id="PTHR28660">
    <property type="entry name" value="COILED-COIL DOMAIN-CONTAINING PROTEIN 73"/>
    <property type="match status" value="1"/>
</dbReference>
<organism evidence="3 4">
    <name type="scientific">Mastacembelus armatus</name>
    <name type="common">zig-zag eel</name>
    <dbReference type="NCBI Taxonomy" id="205130"/>
    <lineage>
        <taxon>Eukaryota</taxon>
        <taxon>Metazoa</taxon>
        <taxon>Chordata</taxon>
        <taxon>Craniata</taxon>
        <taxon>Vertebrata</taxon>
        <taxon>Euteleostomi</taxon>
        <taxon>Actinopterygii</taxon>
        <taxon>Neopterygii</taxon>
        <taxon>Teleostei</taxon>
        <taxon>Neoteleostei</taxon>
        <taxon>Acanthomorphata</taxon>
        <taxon>Anabantaria</taxon>
        <taxon>Synbranchiformes</taxon>
        <taxon>Mastacembelidae</taxon>
        <taxon>Mastacembelus</taxon>
    </lineage>
</organism>
<accession>A0A7N8YH56</accession>
<feature type="compositionally biased region" description="Polar residues" evidence="2">
    <location>
        <begin position="656"/>
        <end position="672"/>
    </location>
</feature>
<feature type="compositionally biased region" description="Polar residues" evidence="2">
    <location>
        <begin position="731"/>
        <end position="740"/>
    </location>
</feature>
<dbReference type="AlphaFoldDB" id="A0A7N8YH56"/>
<reference evidence="3" key="2">
    <citation type="submission" date="2025-09" db="UniProtKB">
        <authorList>
            <consortium name="Ensembl"/>
        </authorList>
    </citation>
    <scope>IDENTIFICATION</scope>
</reference>
<feature type="compositionally biased region" description="Basic and acidic residues" evidence="2">
    <location>
        <begin position="430"/>
        <end position="443"/>
    </location>
</feature>
<feature type="region of interest" description="Disordered" evidence="2">
    <location>
        <begin position="702"/>
        <end position="746"/>
    </location>
</feature>
<dbReference type="InterPro" id="IPR031650">
    <property type="entry name" value="CCDC73"/>
</dbReference>
<keyword evidence="1" id="KW-0175">Coiled coil</keyword>
<feature type="region of interest" description="Disordered" evidence="2">
    <location>
        <begin position="656"/>
        <end position="675"/>
    </location>
</feature>
<feature type="compositionally biased region" description="Polar residues" evidence="2">
    <location>
        <begin position="495"/>
        <end position="513"/>
    </location>
</feature>
<feature type="coiled-coil region" evidence="1">
    <location>
        <begin position="104"/>
        <end position="184"/>
    </location>
</feature>
<dbReference type="InParanoid" id="A0A7N8YH56"/>
<feature type="region of interest" description="Disordered" evidence="2">
    <location>
        <begin position="780"/>
        <end position="819"/>
    </location>
</feature>
<protein>
    <submittedName>
        <fullName evidence="3">Uncharacterized protein</fullName>
    </submittedName>
</protein>
<proteinExistence type="predicted"/>
<reference evidence="3" key="1">
    <citation type="submission" date="2025-08" db="UniProtKB">
        <authorList>
            <consortium name="Ensembl"/>
        </authorList>
    </citation>
    <scope>IDENTIFICATION</scope>
</reference>
<dbReference type="Pfam" id="PF15818">
    <property type="entry name" value="CCDC73"/>
    <property type="match status" value="1"/>
</dbReference>
<sequence>MRINKKLFTANEKQEATIVSLKKELEEVSKNMIQAKMTSGRHNKAHSPTGKEQHVLQLQQKMNMETEMNRKLREENVAVRSEKQEIMKSLQYTQELLLTQTQTISRVELELQTQREKYQALKQEHEVMREKSKAAEDKVAQLMESYTASKICWDREKTVFQDHIRSEQQELQAVKEAYNELHQQQSRLSSRAEVQTQHIFTSEVRDSSPRLSLSAKVIPTSVEEVRGGEPLNEPMSSSELPNSGNLLHLASCQTKNPDCLEDTRALTKLVATGATGGQEGLIHHQQSQCKQPLGPSSPLTCPLSTSDCLGLRSLSGTDNDSNRWTTYISNSNRSESDPNGVSDSICTTSSVSDNILLISQHHSTMVVLSQDHRCVDARVSLLSKEEKDEKNTGINEKKLRLKDNGKLEKVNRKKEESHAEQLWNREEFQRRDVKERKSVEKKGTLIAQATGSQKDNQGSAEDAGTTRNPEAQMRDRMEREETDGVEERGEPALHTSETPETQIQAQTTDMTSEKSNTQQFTDFMDTEPPPAVSEPMDCSQNLSQKVTERDADSTHANEGYGIETHGQLLQTLYCDDSQGPKLVIQKNLCHGDVRTQDAESFNQLPKQIHQEEKPSCKSASEFNTKLSEPLNQSNICSSTTNGAQTDGTVSIQGLETTTAQTEPSNPSNTTSDMKQRDEIFDRYMSEEYVLVRPVLVRPLVKSEQENGPLETDGGGGGGGGRDTSACENRDGQSNADTQENSADDTVQEPMENCSLKNDCVGIMMDAVSLAYEVEPRSCQDRVKTDKHDDARCAKTSKSDLGSSDHSVYTSDESPETGHLKCYEQLPGKDVLLDNSELSLPSNKCYKSFDWDSTVRSRTTSQVSVLQQFVQAAKQNTSGSGGHHKHPPRTTPMFLKSKYSKVPLVITRTSDLLNAFSVSGTAASSRTHQQGEWKAMGENCRETTAADTESRPSLSISSFPASASSSTVSRLSWQATPGSSRASSSAAGLTSESDWEHFNSQESEDQHSSLRAQISKIEQFLNEERLCLTKRRRIDN</sequence>
<feature type="compositionally biased region" description="Basic and acidic residues" evidence="2">
    <location>
        <begin position="780"/>
        <end position="792"/>
    </location>
</feature>
<feature type="compositionally biased region" description="Basic and acidic residues" evidence="2">
    <location>
        <begin position="993"/>
        <end position="1007"/>
    </location>
</feature>
<feature type="compositionally biased region" description="Polar residues" evidence="2">
    <location>
        <begin position="798"/>
        <end position="811"/>
    </location>
</feature>
<name>A0A7N8YH56_9TELE</name>
<dbReference type="Proteomes" id="UP000261640">
    <property type="component" value="Unplaced"/>
</dbReference>
<feature type="compositionally biased region" description="Gly residues" evidence="2">
    <location>
        <begin position="712"/>
        <end position="721"/>
    </location>
</feature>
<dbReference type="Ensembl" id="ENSMAMT00000068920.1">
    <property type="protein sequence ID" value="ENSMAMP00000060464.1"/>
    <property type="gene ID" value="ENSMAMG00000024651.1"/>
</dbReference>
<dbReference type="GeneTree" id="ENSGT01120000272300"/>
<feature type="region of interest" description="Disordered" evidence="2">
    <location>
        <begin position="922"/>
        <end position="960"/>
    </location>
</feature>
<evidence type="ECO:0000256" key="2">
    <source>
        <dbReference type="SAM" id="MobiDB-lite"/>
    </source>
</evidence>
<feature type="compositionally biased region" description="Low complexity" evidence="2">
    <location>
        <begin position="950"/>
        <end position="960"/>
    </location>
</feature>
<keyword evidence="4" id="KW-1185">Reference proteome</keyword>